<dbReference type="PIRSF" id="PIRSF001480">
    <property type="entry name" value="Mannose-6-phosphate_isomerase"/>
    <property type="match status" value="1"/>
</dbReference>
<sequence>MLTRISNTPRDYAWGSTTLIAGLEGRAPSGRPEAEVWFGDHPGSPSEVHDGTGRTLDDWLPAQAAADDVPAKLPFLLKLLAAGAPLSIQVHPSKAQAEAGFAREEAAGVPRDAGERNYRDDNHKPEVIVALSDPFVALAGLRDIRATRRLFDGLGADAAPLRAHLDGTDAQEALRSTIGWLLGGDARTDVHRIIGAAASASSDEFADELALAARLAEAYPGDPGVVVALLMNLVSLRPGEAVFVPAGVLHAYVAGLGVELMAASDNVLRGGLTPKHIDVDELLSLVDAAPSPPPRLAPVELEPGVELFDAGVPDFALLHVEVGGASATVALRGTAIALATHGTVRVTGASGEGIELTPGQAILATADEAPLVVAGSGELFIAMPGDD</sequence>
<evidence type="ECO:0000256" key="6">
    <source>
        <dbReference type="ARBA" id="ARBA00023235"/>
    </source>
</evidence>
<dbReference type="Pfam" id="PF20511">
    <property type="entry name" value="PMI_typeI_cat"/>
    <property type="match status" value="1"/>
</dbReference>
<comment type="caution">
    <text evidence="10">The sequence shown here is derived from an EMBL/GenBank/DDBJ whole genome shotgun (WGS) entry which is preliminary data.</text>
</comment>
<evidence type="ECO:0000256" key="5">
    <source>
        <dbReference type="ARBA" id="ARBA00022833"/>
    </source>
</evidence>
<evidence type="ECO:0000256" key="1">
    <source>
        <dbReference type="ARBA" id="ARBA00000757"/>
    </source>
</evidence>
<feature type="binding site" evidence="8">
    <location>
        <position position="250"/>
    </location>
    <ligand>
        <name>Zn(2+)</name>
        <dbReference type="ChEBI" id="CHEBI:29105"/>
    </ligand>
</feature>
<feature type="binding site" evidence="8">
    <location>
        <position position="89"/>
    </location>
    <ligand>
        <name>Zn(2+)</name>
        <dbReference type="ChEBI" id="CHEBI:29105"/>
    </ligand>
</feature>
<dbReference type="NCBIfam" id="TIGR00218">
    <property type="entry name" value="manA"/>
    <property type="match status" value="1"/>
</dbReference>
<dbReference type="GO" id="GO:0005975">
    <property type="term" value="P:carbohydrate metabolic process"/>
    <property type="evidence" value="ECO:0007669"/>
    <property type="project" value="InterPro"/>
</dbReference>
<dbReference type="InterPro" id="IPR016305">
    <property type="entry name" value="Mannose-6-P_Isomerase"/>
</dbReference>
<keyword evidence="6 10" id="KW-0413">Isomerase</keyword>
<evidence type="ECO:0000259" key="9">
    <source>
        <dbReference type="Pfam" id="PF20511"/>
    </source>
</evidence>
<feature type="active site" evidence="7">
    <location>
        <position position="269"/>
    </location>
</feature>
<reference evidence="10 11" key="1">
    <citation type="submission" date="2019-08" db="EMBL/GenBank/DDBJ databases">
        <authorList>
            <person name="Dong K."/>
        </authorList>
    </citation>
    <scope>NUCLEOTIDE SEQUENCE [LARGE SCALE GENOMIC DNA]</scope>
    <source>
        <strain evidence="10 11">JCM14558</strain>
    </source>
</reference>
<dbReference type="PROSITE" id="PS00965">
    <property type="entry name" value="PMI_I_1"/>
    <property type="match status" value="1"/>
</dbReference>
<evidence type="ECO:0000313" key="10">
    <source>
        <dbReference type="EMBL" id="TXK13601.1"/>
    </source>
</evidence>
<dbReference type="InterPro" id="IPR018050">
    <property type="entry name" value="Pmannose_isomerase-type1_CS"/>
</dbReference>
<dbReference type="CDD" id="cd07011">
    <property type="entry name" value="cupin_PMI_type_I_N"/>
    <property type="match status" value="1"/>
</dbReference>
<comment type="catalytic activity">
    <reaction evidence="1">
        <text>D-mannose 6-phosphate = D-fructose 6-phosphate</text>
        <dbReference type="Rhea" id="RHEA:12356"/>
        <dbReference type="ChEBI" id="CHEBI:58735"/>
        <dbReference type="ChEBI" id="CHEBI:61527"/>
        <dbReference type="EC" id="5.3.1.8"/>
    </reaction>
</comment>
<comment type="cofactor">
    <cofactor evidence="8">
        <name>Zn(2+)</name>
        <dbReference type="ChEBI" id="CHEBI:29105"/>
    </cofactor>
    <text evidence="8">Binds 1 zinc ion per subunit.</text>
</comment>
<evidence type="ECO:0000256" key="8">
    <source>
        <dbReference type="PIRSR" id="PIRSR001480-2"/>
    </source>
</evidence>
<evidence type="ECO:0000256" key="4">
    <source>
        <dbReference type="ARBA" id="ARBA00022723"/>
    </source>
</evidence>
<dbReference type="GO" id="GO:0009298">
    <property type="term" value="P:GDP-mannose biosynthetic process"/>
    <property type="evidence" value="ECO:0007669"/>
    <property type="project" value="InterPro"/>
</dbReference>
<name>A0A5C8I5T6_9MICO</name>
<dbReference type="PANTHER" id="PTHR10309">
    <property type="entry name" value="MANNOSE-6-PHOSPHATE ISOMERASE"/>
    <property type="match status" value="1"/>
</dbReference>
<comment type="similarity">
    <text evidence="2">Belongs to the mannose-6-phosphate isomerase type 1 family.</text>
</comment>
<protein>
    <recommendedName>
        <fullName evidence="3">mannose-6-phosphate isomerase</fullName>
        <ecNumber evidence="3">5.3.1.8</ecNumber>
    </recommendedName>
</protein>
<organism evidence="10 11">
    <name type="scientific">Microbacterium hatanonis</name>
    <dbReference type="NCBI Taxonomy" id="404366"/>
    <lineage>
        <taxon>Bacteria</taxon>
        <taxon>Bacillati</taxon>
        <taxon>Actinomycetota</taxon>
        <taxon>Actinomycetes</taxon>
        <taxon>Micrococcales</taxon>
        <taxon>Microbacteriaceae</taxon>
        <taxon>Microbacterium</taxon>
    </lineage>
</organism>
<dbReference type="EMBL" id="VRSV01000001">
    <property type="protein sequence ID" value="TXK13601.1"/>
    <property type="molecule type" value="Genomic_DNA"/>
</dbReference>
<gene>
    <name evidence="10" type="primary">manA</name>
    <name evidence="10" type="ORF">FVP77_09535</name>
</gene>
<dbReference type="InterPro" id="IPR014710">
    <property type="entry name" value="RmlC-like_jellyroll"/>
</dbReference>
<evidence type="ECO:0000256" key="2">
    <source>
        <dbReference type="ARBA" id="ARBA00010772"/>
    </source>
</evidence>
<keyword evidence="11" id="KW-1185">Reference proteome</keyword>
<dbReference type="Gene3D" id="2.60.120.10">
    <property type="entry name" value="Jelly Rolls"/>
    <property type="match status" value="2"/>
</dbReference>
<keyword evidence="5 8" id="KW-0862">Zinc</keyword>
<dbReference type="GO" id="GO:0004476">
    <property type="term" value="F:mannose-6-phosphate isomerase activity"/>
    <property type="evidence" value="ECO:0007669"/>
    <property type="project" value="UniProtKB-EC"/>
</dbReference>
<dbReference type="RefSeq" id="WP_147894246.1">
    <property type="nucleotide sequence ID" value="NZ_BAAANR010000001.1"/>
</dbReference>
<dbReference type="OrthoDB" id="9792649at2"/>
<dbReference type="Gene3D" id="1.10.441.10">
    <property type="entry name" value="Phosphomannose Isomerase, domain 2"/>
    <property type="match status" value="1"/>
</dbReference>
<dbReference type="EC" id="5.3.1.8" evidence="3"/>
<feature type="binding site" evidence="8">
    <location>
        <position position="126"/>
    </location>
    <ligand>
        <name>Zn(2+)</name>
        <dbReference type="ChEBI" id="CHEBI:29105"/>
    </ligand>
</feature>
<dbReference type="InterPro" id="IPR001250">
    <property type="entry name" value="Man6P_Isoase-1"/>
</dbReference>
<dbReference type="SUPFAM" id="SSF51182">
    <property type="entry name" value="RmlC-like cupins"/>
    <property type="match status" value="1"/>
</dbReference>
<dbReference type="GO" id="GO:0005829">
    <property type="term" value="C:cytosol"/>
    <property type="evidence" value="ECO:0007669"/>
    <property type="project" value="TreeGrafter"/>
</dbReference>
<evidence type="ECO:0000256" key="3">
    <source>
        <dbReference type="ARBA" id="ARBA00011956"/>
    </source>
</evidence>
<evidence type="ECO:0000313" key="11">
    <source>
        <dbReference type="Proteomes" id="UP000321034"/>
    </source>
</evidence>
<accession>A0A5C8I5T6</accession>
<keyword evidence="4 8" id="KW-0479">Metal-binding</keyword>
<feature type="binding site" evidence="8">
    <location>
        <position position="91"/>
    </location>
    <ligand>
        <name>Zn(2+)</name>
        <dbReference type="ChEBI" id="CHEBI:29105"/>
    </ligand>
</feature>
<dbReference type="PRINTS" id="PR00714">
    <property type="entry name" value="MAN6PISMRASE"/>
</dbReference>
<dbReference type="InterPro" id="IPR046457">
    <property type="entry name" value="PMI_typeI_cat"/>
</dbReference>
<dbReference type="PANTHER" id="PTHR10309:SF0">
    <property type="entry name" value="MANNOSE-6-PHOSPHATE ISOMERASE"/>
    <property type="match status" value="1"/>
</dbReference>
<dbReference type="AlphaFoldDB" id="A0A5C8I5T6"/>
<proteinExistence type="inferred from homology"/>
<dbReference type="InterPro" id="IPR011051">
    <property type="entry name" value="RmlC_Cupin_sf"/>
</dbReference>
<dbReference type="Proteomes" id="UP000321034">
    <property type="component" value="Unassembled WGS sequence"/>
</dbReference>
<dbReference type="GO" id="GO:0008270">
    <property type="term" value="F:zinc ion binding"/>
    <property type="evidence" value="ECO:0007669"/>
    <property type="project" value="InterPro"/>
</dbReference>
<evidence type="ECO:0000256" key="7">
    <source>
        <dbReference type="PIRSR" id="PIRSR001480-1"/>
    </source>
</evidence>
<feature type="domain" description="Phosphomannose isomerase type I catalytic" evidence="9">
    <location>
        <begin position="3"/>
        <end position="142"/>
    </location>
</feature>